<name>A0AAV4IKE0_9GAST</name>
<dbReference type="AlphaFoldDB" id="A0AAV4IKE0"/>
<protein>
    <submittedName>
        <fullName evidence="1">Uncharacterized protein</fullName>
    </submittedName>
</protein>
<dbReference type="Proteomes" id="UP000762676">
    <property type="component" value="Unassembled WGS sequence"/>
</dbReference>
<dbReference type="EMBL" id="BMAT01013304">
    <property type="protein sequence ID" value="GFS09788.1"/>
    <property type="molecule type" value="Genomic_DNA"/>
</dbReference>
<evidence type="ECO:0000313" key="2">
    <source>
        <dbReference type="Proteomes" id="UP000762676"/>
    </source>
</evidence>
<organism evidence="1 2">
    <name type="scientific">Elysia marginata</name>
    <dbReference type="NCBI Taxonomy" id="1093978"/>
    <lineage>
        <taxon>Eukaryota</taxon>
        <taxon>Metazoa</taxon>
        <taxon>Spiralia</taxon>
        <taxon>Lophotrochozoa</taxon>
        <taxon>Mollusca</taxon>
        <taxon>Gastropoda</taxon>
        <taxon>Heterobranchia</taxon>
        <taxon>Euthyneura</taxon>
        <taxon>Panpulmonata</taxon>
        <taxon>Sacoglossa</taxon>
        <taxon>Placobranchoidea</taxon>
        <taxon>Plakobranchidae</taxon>
        <taxon>Elysia</taxon>
    </lineage>
</organism>
<evidence type="ECO:0000313" key="1">
    <source>
        <dbReference type="EMBL" id="GFS09788.1"/>
    </source>
</evidence>
<comment type="caution">
    <text evidence="1">The sequence shown here is derived from an EMBL/GenBank/DDBJ whole genome shotgun (WGS) entry which is preliminary data.</text>
</comment>
<accession>A0AAV4IKE0</accession>
<keyword evidence="2" id="KW-1185">Reference proteome</keyword>
<proteinExistence type="predicted"/>
<gene>
    <name evidence="1" type="ORF">ElyMa_006631000</name>
</gene>
<sequence length="109" mass="12211">MLMMMMRINNIKYELLMTWMQEKHMILAGNDKDELKSLLTHIIVHFPPARASPSLPFPSPAFRQLVPRPASPSPLQFSAGSCLTQPPLPLSCLPPARGLPSLLFLLLHL</sequence>
<reference evidence="1 2" key="1">
    <citation type="journal article" date="2021" name="Elife">
        <title>Chloroplast acquisition without the gene transfer in kleptoplastic sea slugs, Plakobranchus ocellatus.</title>
        <authorList>
            <person name="Maeda T."/>
            <person name="Takahashi S."/>
            <person name="Yoshida T."/>
            <person name="Shimamura S."/>
            <person name="Takaki Y."/>
            <person name="Nagai Y."/>
            <person name="Toyoda A."/>
            <person name="Suzuki Y."/>
            <person name="Arimoto A."/>
            <person name="Ishii H."/>
            <person name="Satoh N."/>
            <person name="Nishiyama T."/>
            <person name="Hasebe M."/>
            <person name="Maruyama T."/>
            <person name="Minagawa J."/>
            <person name="Obokata J."/>
            <person name="Shigenobu S."/>
        </authorList>
    </citation>
    <scope>NUCLEOTIDE SEQUENCE [LARGE SCALE GENOMIC DNA]</scope>
</reference>